<gene>
    <name evidence="2" type="ORF">M9980_01815</name>
</gene>
<reference evidence="2" key="1">
    <citation type="submission" date="2022-05" db="EMBL/GenBank/DDBJ databases">
        <title>Sphingomonas sp. strain RMG20 Genome sequencing and assembly.</title>
        <authorList>
            <person name="Kim I."/>
        </authorList>
    </citation>
    <scope>NUCLEOTIDE SEQUENCE</scope>
    <source>
        <strain evidence="2">RMG20</strain>
    </source>
</reference>
<evidence type="ECO:0000313" key="3">
    <source>
        <dbReference type="Proteomes" id="UP001055580"/>
    </source>
</evidence>
<dbReference type="RefSeq" id="WP_250752725.1">
    <property type="nucleotide sequence ID" value="NZ_CP098401.1"/>
</dbReference>
<evidence type="ECO:0000313" key="2">
    <source>
        <dbReference type="EMBL" id="URW75992.1"/>
    </source>
</evidence>
<keyword evidence="1" id="KW-0732">Signal</keyword>
<dbReference type="PROSITE" id="PS51257">
    <property type="entry name" value="PROKAR_LIPOPROTEIN"/>
    <property type="match status" value="1"/>
</dbReference>
<feature type="signal peptide" evidence="1">
    <location>
        <begin position="1"/>
        <end position="21"/>
    </location>
</feature>
<protein>
    <recommendedName>
        <fullName evidence="4">Lipoprotein</fullName>
    </recommendedName>
</protein>
<accession>A0ABY4TUC4</accession>
<dbReference type="Proteomes" id="UP001055580">
    <property type="component" value="Chromosome"/>
</dbReference>
<keyword evidence="3" id="KW-1185">Reference proteome</keyword>
<dbReference type="EMBL" id="CP098401">
    <property type="protein sequence ID" value="URW75992.1"/>
    <property type="molecule type" value="Genomic_DNA"/>
</dbReference>
<evidence type="ECO:0000256" key="1">
    <source>
        <dbReference type="SAM" id="SignalP"/>
    </source>
</evidence>
<name>A0ABY4TUC4_9SPHN</name>
<organism evidence="2 3">
    <name type="scientific">Sphingomonas donggukensis</name>
    <dbReference type="NCBI Taxonomy" id="2949093"/>
    <lineage>
        <taxon>Bacteria</taxon>
        <taxon>Pseudomonadati</taxon>
        <taxon>Pseudomonadota</taxon>
        <taxon>Alphaproteobacteria</taxon>
        <taxon>Sphingomonadales</taxon>
        <taxon>Sphingomonadaceae</taxon>
        <taxon>Sphingomonas</taxon>
    </lineage>
</organism>
<feature type="chain" id="PRO_5047036665" description="Lipoprotein" evidence="1">
    <location>
        <begin position="22"/>
        <end position="214"/>
    </location>
</feature>
<proteinExistence type="predicted"/>
<evidence type="ECO:0008006" key="4">
    <source>
        <dbReference type="Google" id="ProtNLM"/>
    </source>
</evidence>
<sequence>MISRSLVAVATVALLATTACSRTGEIDSSGGITAVRTVCPAVAVPAATGDITLFDPSGARTSDAIDVNAIITNVRSTCNDAADPIATTVTFDVLARRTRTDSAREVVLPYFTVVTQGGSVIVAKRVNRVAIRFAAGQSRAQTSATATSYVVRSAATLPADVRAQITRQRKPGQEDAALDPLADPTVRSAVARATFETLVGFQLTAEQLQYNATR</sequence>